<reference evidence="7" key="1">
    <citation type="journal article" date="2013" name="BMC Genomics">
        <title>Genome and transcriptome sequencing of the halophilic fungus Wallemia ichthyophaga: haloadaptations present and absent.</title>
        <authorList>
            <person name="Zajc J."/>
            <person name="Liu Y."/>
            <person name="Dai W."/>
            <person name="Yang Z."/>
            <person name="Hu J."/>
            <person name="Gostincar C."/>
            <person name="Gunde-Cimerman N."/>
        </authorList>
    </citation>
    <scope>NUCLEOTIDE SEQUENCE [LARGE SCALE GENOMIC DNA]</scope>
    <source>
        <strain evidence="7">EXF-994 / CBS 113033</strain>
    </source>
</reference>
<dbReference type="KEGG" id="wic:J056_003995"/>
<comment type="subcellular location">
    <subcellularLocation>
        <location evidence="1">Membrane</location>
        <topology evidence="1">Multi-pass membrane protein</topology>
    </subcellularLocation>
</comment>
<dbReference type="GO" id="GO:0005385">
    <property type="term" value="F:zinc ion transmembrane transporter activity"/>
    <property type="evidence" value="ECO:0007669"/>
    <property type="project" value="TreeGrafter"/>
</dbReference>
<evidence type="ECO:0000256" key="2">
    <source>
        <dbReference type="ARBA" id="ARBA00022692"/>
    </source>
</evidence>
<evidence type="ECO:0000313" key="6">
    <source>
        <dbReference type="EMBL" id="EOR01759.1"/>
    </source>
</evidence>
<accession>R9AHT9</accession>
<evidence type="ECO:0000256" key="4">
    <source>
        <dbReference type="ARBA" id="ARBA00023136"/>
    </source>
</evidence>
<evidence type="ECO:0000256" key="3">
    <source>
        <dbReference type="ARBA" id="ARBA00022989"/>
    </source>
</evidence>
<dbReference type="Proteomes" id="UP000014064">
    <property type="component" value="Unassembled WGS sequence"/>
</dbReference>
<dbReference type="STRING" id="1299270.R9AHT9"/>
<feature type="transmembrane region" description="Helical" evidence="5">
    <location>
        <begin position="48"/>
        <end position="69"/>
    </location>
</feature>
<dbReference type="EMBL" id="KE007229">
    <property type="protein sequence ID" value="EOR01759.1"/>
    <property type="molecule type" value="Genomic_DNA"/>
</dbReference>
<keyword evidence="4 5" id="KW-0472">Membrane</keyword>
<dbReference type="InterPro" id="IPR003689">
    <property type="entry name" value="ZIP"/>
</dbReference>
<dbReference type="OMA" id="SCHSHGE"/>
<keyword evidence="7" id="KW-1185">Reference proteome</keyword>
<feature type="transmembrane region" description="Helical" evidence="5">
    <location>
        <begin position="90"/>
        <end position="109"/>
    </location>
</feature>
<proteinExistence type="predicted"/>
<dbReference type="Pfam" id="PF02535">
    <property type="entry name" value="Zip"/>
    <property type="match status" value="1"/>
</dbReference>
<gene>
    <name evidence="6" type="ORF">J056_003995</name>
</gene>
<feature type="transmembrane region" description="Helical" evidence="5">
    <location>
        <begin position="299"/>
        <end position="323"/>
    </location>
</feature>
<evidence type="ECO:0000256" key="5">
    <source>
        <dbReference type="SAM" id="Phobius"/>
    </source>
</evidence>
<dbReference type="GeneID" id="20376947"/>
<sequence length="364" mass="39260">MCPNVAKRIGAATYTTVVFALVPSVLGTNGRPSQDCSSDPKEEYDKGLHIAAIFIVLVSSALGITLPILTKGLASTRRRARRIWDEAVFVSRYFGTGVIIATAFVHLLFEAFEQLETECIQLAYDPTAPAIAMASLFVIFVIDLAVARTLRKRKKQMMLLSGLDASQLNDMKISQQSSPEDPQLNDELQEKINQVETLVNREKYLDVLIIEGGIVFHSVMVGLGLGVTAGSGFAPYLIAIVFHQMCDGFAIGTRIADVKFTSKKYLRLTLMCSVYSLITPIGIALGVICYSFFNANSPPTILAIGVLDSISAGLLIYGATVDLLAKDFFMGDGGLADASDKRVAGAILSMLLGAMVMSILGQWA</sequence>
<feature type="transmembrane region" description="Helical" evidence="5">
    <location>
        <begin position="268"/>
        <end position="293"/>
    </location>
</feature>
<dbReference type="PANTHER" id="PTHR11040">
    <property type="entry name" value="ZINC/IRON TRANSPORTER"/>
    <property type="match status" value="1"/>
</dbReference>
<feature type="transmembrane region" description="Helical" evidence="5">
    <location>
        <begin position="9"/>
        <end position="28"/>
    </location>
</feature>
<evidence type="ECO:0000256" key="1">
    <source>
        <dbReference type="ARBA" id="ARBA00004141"/>
    </source>
</evidence>
<dbReference type="PANTHER" id="PTHR11040:SF44">
    <property type="entry name" value="PROTEIN ZNTC-RELATED"/>
    <property type="match status" value="1"/>
</dbReference>
<dbReference type="HOGENOM" id="CLU_027089_0_1_1"/>
<feature type="transmembrane region" description="Helical" evidence="5">
    <location>
        <begin position="233"/>
        <end position="256"/>
    </location>
</feature>
<dbReference type="RefSeq" id="XP_009267479.1">
    <property type="nucleotide sequence ID" value="XM_009269204.1"/>
</dbReference>
<dbReference type="GO" id="GO:0005886">
    <property type="term" value="C:plasma membrane"/>
    <property type="evidence" value="ECO:0007669"/>
    <property type="project" value="TreeGrafter"/>
</dbReference>
<dbReference type="eggNOG" id="KOG1558">
    <property type="taxonomic scope" value="Eukaryota"/>
</dbReference>
<feature type="transmembrane region" description="Helical" evidence="5">
    <location>
        <begin position="207"/>
        <end position="227"/>
    </location>
</feature>
<organism evidence="6 7">
    <name type="scientific">Wallemia ichthyophaga (strain EXF-994 / CBS 113033)</name>
    <dbReference type="NCBI Taxonomy" id="1299270"/>
    <lineage>
        <taxon>Eukaryota</taxon>
        <taxon>Fungi</taxon>
        <taxon>Dikarya</taxon>
        <taxon>Basidiomycota</taxon>
        <taxon>Wallemiomycotina</taxon>
        <taxon>Wallemiomycetes</taxon>
        <taxon>Wallemiales</taxon>
        <taxon>Wallemiaceae</taxon>
        <taxon>Wallemia</taxon>
    </lineage>
</organism>
<feature type="transmembrane region" description="Helical" evidence="5">
    <location>
        <begin position="129"/>
        <end position="150"/>
    </location>
</feature>
<feature type="transmembrane region" description="Helical" evidence="5">
    <location>
        <begin position="343"/>
        <end position="363"/>
    </location>
</feature>
<keyword evidence="3 5" id="KW-1133">Transmembrane helix</keyword>
<evidence type="ECO:0000313" key="7">
    <source>
        <dbReference type="Proteomes" id="UP000014064"/>
    </source>
</evidence>
<dbReference type="AlphaFoldDB" id="R9AHT9"/>
<keyword evidence="2 5" id="KW-0812">Transmembrane</keyword>
<name>R9AHT9_WALI9</name>
<dbReference type="OrthoDB" id="448280at2759"/>
<protein>
    <submittedName>
        <fullName evidence="6">Zinc-regulated transporter 1</fullName>
    </submittedName>
</protein>